<sequence length="166" mass="18860">MASPELIKEYRRFRAFQKQAQLDNEHRGAQTKIDEARVSAARMTEAYRSMAEKGAEQGACYRTLYLRDHDGVALTCEGWMFVRRVLAEGGATRVRASLLETFRLENGQCAPGDTPVEKITLEIYDQLLVDKGMATAVRIDGVDGDRHSQFLTFNDQVRGDLRRFLK</sequence>
<dbReference type="AlphaFoldDB" id="A0AAU7KM81"/>
<organism evidence="1">
    <name type="scientific">Halomonas sp. RT37</name>
    <dbReference type="NCBI Taxonomy" id="2950872"/>
    <lineage>
        <taxon>Bacteria</taxon>
        <taxon>Pseudomonadati</taxon>
        <taxon>Pseudomonadota</taxon>
        <taxon>Gammaproteobacteria</taxon>
        <taxon>Oceanospirillales</taxon>
        <taxon>Halomonadaceae</taxon>
        <taxon>Halomonas</taxon>
    </lineage>
</organism>
<gene>
    <name evidence="1" type="ORF">NFG58_09115</name>
</gene>
<reference evidence="1" key="1">
    <citation type="submission" date="2022-06" db="EMBL/GenBank/DDBJ databases">
        <title>A novel DMS-producing enzyme.</title>
        <authorList>
            <person name="Zhang Y."/>
        </authorList>
    </citation>
    <scope>NUCLEOTIDE SEQUENCE</scope>
    <source>
        <strain evidence="1">RT37</strain>
    </source>
</reference>
<dbReference type="EMBL" id="CP098827">
    <property type="protein sequence ID" value="XBO72836.1"/>
    <property type="molecule type" value="Genomic_DNA"/>
</dbReference>
<dbReference type="RefSeq" id="WP_045994329.1">
    <property type="nucleotide sequence ID" value="NZ_CP098827.1"/>
</dbReference>
<protein>
    <submittedName>
        <fullName evidence="1">Uncharacterized protein</fullName>
    </submittedName>
</protein>
<proteinExistence type="predicted"/>
<name>A0AAU7KM81_9GAMM</name>
<accession>A0AAU7KM81</accession>
<evidence type="ECO:0000313" key="1">
    <source>
        <dbReference type="EMBL" id="XBO72836.1"/>
    </source>
</evidence>